<evidence type="ECO:0008006" key="3">
    <source>
        <dbReference type="Google" id="ProtNLM"/>
    </source>
</evidence>
<accession>A0ABN3WJ25</accession>
<evidence type="ECO:0000313" key="1">
    <source>
        <dbReference type="EMBL" id="GAA2915622.1"/>
    </source>
</evidence>
<name>A0ABN3WJ25_9ACTN</name>
<dbReference type="EMBL" id="BAAAVA010000009">
    <property type="protein sequence ID" value="GAA2915622.1"/>
    <property type="molecule type" value="Genomic_DNA"/>
</dbReference>
<dbReference type="Proteomes" id="UP001501423">
    <property type="component" value="Unassembled WGS sequence"/>
</dbReference>
<sequence length="75" mass="7097">MNLAPRVETAELSDADLDGVSGGQSVSAGFDAGAAVVLGHGSVGVGVYAEAGPLSVSAGLGGSVGHADAVRTTMV</sequence>
<organism evidence="1 2">
    <name type="scientific">Streptomyces erythrogriseus</name>
    <dbReference type="NCBI Taxonomy" id="284027"/>
    <lineage>
        <taxon>Bacteria</taxon>
        <taxon>Bacillati</taxon>
        <taxon>Actinomycetota</taxon>
        <taxon>Actinomycetes</taxon>
        <taxon>Kitasatosporales</taxon>
        <taxon>Streptomycetaceae</taxon>
        <taxon>Streptomyces</taxon>
        <taxon>Streptomyces griseoincarnatus group</taxon>
    </lineage>
</organism>
<evidence type="ECO:0000313" key="2">
    <source>
        <dbReference type="Proteomes" id="UP001501423"/>
    </source>
</evidence>
<dbReference type="RefSeq" id="WP_244789023.1">
    <property type="nucleotide sequence ID" value="NZ_BAAAVA010000009.1"/>
</dbReference>
<protein>
    <recommendedName>
        <fullName evidence="3">Type A2 lantipeptide</fullName>
    </recommendedName>
</protein>
<proteinExistence type="predicted"/>
<reference evidence="1 2" key="1">
    <citation type="journal article" date="2019" name="Int. J. Syst. Evol. Microbiol.">
        <title>The Global Catalogue of Microorganisms (GCM) 10K type strain sequencing project: providing services to taxonomists for standard genome sequencing and annotation.</title>
        <authorList>
            <consortium name="The Broad Institute Genomics Platform"/>
            <consortium name="The Broad Institute Genome Sequencing Center for Infectious Disease"/>
            <person name="Wu L."/>
            <person name="Ma J."/>
        </authorList>
    </citation>
    <scope>NUCLEOTIDE SEQUENCE [LARGE SCALE GENOMIC DNA]</scope>
    <source>
        <strain evidence="1 2">JCM 9650</strain>
    </source>
</reference>
<keyword evidence="2" id="KW-1185">Reference proteome</keyword>
<gene>
    <name evidence="1" type="ORF">GCM10010478_13520</name>
</gene>
<comment type="caution">
    <text evidence="1">The sequence shown here is derived from an EMBL/GenBank/DDBJ whole genome shotgun (WGS) entry which is preliminary data.</text>
</comment>